<sequence length="51" mass="5692">MPVDENSFRLSECHAAPIDREVVSIKLVKDLIERFCGGKPAENHEGQVIVD</sequence>
<evidence type="ECO:0000313" key="2">
    <source>
        <dbReference type="Proteomes" id="UP000056109"/>
    </source>
</evidence>
<evidence type="ECO:0000313" key="1">
    <source>
        <dbReference type="EMBL" id="CEF41446.1"/>
    </source>
</evidence>
<proteinExistence type="predicted"/>
<dbReference type="KEGG" id="asz:ASN_2142"/>
<organism evidence="1 2">
    <name type="scientific">Acetobacter senegalensis</name>
    <dbReference type="NCBI Taxonomy" id="446692"/>
    <lineage>
        <taxon>Bacteria</taxon>
        <taxon>Pseudomonadati</taxon>
        <taxon>Pseudomonadota</taxon>
        <taxon>Alphaproteobacteria</taxon>
        <taxon>Acetobacterales</taxon>
        <taxon>Acetobacteraceae</taxon>
        <taxon>Acetobacter</taxon>
    </lineage>
</organism>
<dbReference type="AlphaFoldDB" id="A0A0U5EWT1"/>
<dbReference type="PATRIC" id="fig|446692.3.peg.2215"/>
<keyword evidence="2" id="KW-1185">Reference proteome</keyword>
<dbReference type="EMBL" id="LN606600">
    <property type="protein sequence ID" value="CEF41446.1"/>
    <property type="molecule type" value="Genomic_DNA"/>
</dbReference>
<gene>
    <name evidence="1" type="ORF">ASN_2142</name>
</gene>
<protein>
    <submittedName>
        <fullName evidence="1">Uncharacterized protein</fullName>
    </submittedName>
</protein>
<accession>A0A0U5EWT1</accession>
<name>A0A0U5EWT1_9PROT</name>
<dbReference type="Proteomes" id="UP000056109">
    <property type="component" value="Chromosome I"/>
</dbReference>
<reference evidence="2" key="1">
    <citation type="submission" date="2014-09" db="EMBL/GenBank/DDBJ databases">
        <authorList>
            <person name="Illeghems K.G."/>
        </authorList>
    </citation>
    <scope>NUCLEOTIDE SEQUENCE [LARGE SCALE GENOMIC DNA]</scope>
    <source>
        <strain evidence="2">108B</strain>
    </source>
</reference>